<dbReference type="GO" id="GO:0046921">
    <property type="term" value="F:alpha-(1-&gt;6)-fucosyltransferase activity"/>
    <property type="evidence" value="ECO:0007669"/>
    <property type="project" value="TreeGrafter"/>
</dbReference>
<dbReference type="EMBL" id="WNDD01000018">
    <property type="protein sequence ID" value="MTV03040.1"/>
    <property type="molecule type" value="Genomic_DNA"/>
</dbReference>
<comment type="caution">
    <text evidence="1">The sequence shown here is derived from an EMBL/GenBank/DDBJ whole genome shotgun (WGS) entry which is preliminary data.</text>
</comment>
<dbReference type="PANTHER" id="PTHR13132">
    <property type="entry name" value="ALPHA- 1,6 -FUCOSYLTRANSFERASE"/>
    <property type="match status" value="1"/>
</dbReference>
<proteinExistence type="predicted"/>
<gene>
    <name evidence="1" type="ORF">GME02_15635</name>
</gene>
<dbReference type="GO" id="GO:0006487">
    <property type="term" value="P:protein N-linked glycosylation"/>
    <property type="evidence" value="ECO:0007669"/>
    <property type="project" value="TreeGrafter"/>
</dbReference>
<accession>A0A9Q4RG99</accession>
<dbReference type="Proteomes" id="UP000482671">
    <property type="component" value="Unassembled WGS sequence"/>
</dbReference>
<dbReference type="AlphaFoldDB" id="A0A9Q4RG99"/>
<name>A0A9Q4RG99_9BACT</name>
<organism evidence="1 2">
    <name type="scientific">Parabacteroides merdae</name>
    <dbReference type="NCBI Taxonomy" id="46503"/>
    <lineage>
        <taxon>Bacteria</taxon>
        <taxon>Pseudomonadati</taxon>
        <taxon>Bacteroidota</taxon>
        <taxon>Bacteroidia</taxon>
        <taxon>Bacteroidales</taxon>
        <taxon>Tannerellaceae</taxon>
        <taxon>Parabacteroides</taxon>
    </lineage>
</organism>
<protein>
    <submittedName>
        <fullName evidence="1">Uncharacterized protein</fullName>
    </submittedName>
</protein>
<dbReference type="Gene3D" id="3.40.50.11350">
    <property type="match status" value="1"/>
</dbReference>
<evidence type="ECO:0000313" key="2">
    <source>
        <dbReference type="Proteomes" id="UP000482671"/>
    </source>
</evidence>
<dbReference type="RefSeq" id="WP_138273060.1">
    <property type="nucleotide sequence ID" value="NZ_CP072229.1"/>
</dbReference>
<reference evidence="1 2" key="1">
    <citation type="journal article" date="2019" name="Nat. Med.">
        <title>A library of human gut bacterial isolates paired with longitudinal multiomics data enables mechanistic microbiome research.</title>
        <authorList>
            <person name="Poyet M."/>
            <person name="Groussin M."/>
            <person name="Gibbons S.M."/>
            <person name="Avila-Pacheco J."/>
            <person name="Jiang X."/>
            <person name="Kearney S.M."/>
            <person name="Perrotta A.R."/>
            <person name="Berdy B."/>
            <person name="Zhao S."/>
            <person name="Lieberman T.D."/>
            <person name="Swanson P.K."/>
            <person name="Smith M."/>
            <person name="Roesemann S."/>
            <person name="Alexander J.E."/>
            <person name="Rich S.A."/>
            <person name="Livny J."/>
            <person name="Vlamakis H."/>
            <person name="Clish C."/>
            <person name="Bullock K."/>
            <person name="Deik A."/>
            <person name="Scott J."/>
            <person name="Pierce K.A."/>
            <person name="Xavier R.J."/>
            <person name="Alm E.J."/>
        </authorList>
    </citation>
    <scope>NUCLEOTIDE SEQUENCE [LARGE SCALE GENOMIC DNA]</scope>
    <source>
        <strain evidence="1 2">BIOML-A11</strain>
    </source>
</reference>
<evidence type="ECO:0000313" key="1">
    <source>
        <dbReference type="EMBL" id="MTV03040.1"/>
    </source>
</evidence>
<sequence>MTSKGNRIKLKEAYQKVNEKFESVLVFHVGESAGFFSEYNCMILVMLYCLQHKIQFKLYSRDANFGYEKGWTDFFESFCKEEDSRWHHWINMRPTGAWLTILKKKDFNLFKWKLKKSICNLVAKGWKFCHPNVYLTQDVWNQALLIDQRFCKYDIPELNIKGDISQACKVLVEITWGYREDINEKLHDYIRNLQLNNDFISCQIRAGDKYVEYDLLSINIYIEYLKKYPDIKNIFVLTDDYSVIMQLETAFPQWNWYTLCGDNEHGYVHAEFKQNSKIKRKEQLIKFFASIEIIHLSNVFLGTVTSNPSIFSSLRDSYKTCFVDYDKDVFSFVLS</sequence>
<dbReference type="PANTHER" id="PTHR13132:SF29">
    <property type="entry name" value="ALPHA-(1,6)-FUCOSYLTRANSFERASE"/>
    <property type="match status" value="1"/>
</dbReference>